<dbReference type="AlphaFoldDB" id="A0A0E9QIK6"/>
<dbReference type="EMBL" id="GBXM01091958">
    <property type="protein sequence ID" value="JAH16619.1"/>
    <property type="molecule type" value="Transcribed_RNA"/>
</dbReference>
<accession>A0A0E9QIK6</accession>
<reference evidence="1" key="1">
    <citation type="submission" date="2014-11" db="EMBL/GenBank/DDBJ databases">
        <authorList>
            <person name="Amaro Gonzalez C."/>
        </authorList>
    </citation>
    <scope>NUCLEOTIDE SEQUENCE</scope>
</reference>
<sequence length="77" mass="8773">MHRQTVRERPVEQALGRHSVLSQVFLGAVTLRGIQYGLGESRSVCASKSKRPFENWPSSFNLFRQRGLRSHNAGQTY</sequence>
<reference evidence="1" key="2">
    <citation type="journal article" date="2015" name="Fish Shellfish Immunol.">
        <title>Early steps in the European eel (Anguilla anguilla)-Vibrio vulnificus interaction in the gills: Role of the RtxA13 toxin.</title>
        <authorList>
            <person name="Callol A."/>
            <person name="Pajuelo D."/>
            <person name="Ebbesson L."/>
            <person name="Teles M."/>
            <person name="MacKenzie S."/>
            <person name="Amaro C."/>
        </authorList>
    </citation>
    <scope>NUCLEOTIDE SEQUENCE</scope>
</reference>
<name>A0A0E9QIK6_ANGAN</name>
<protein>
    <submittedName>
        <fullName evidence="1">Uncharacterized protein</fullName>
    </submittedName>
</protein>
<organism evidence="1">
    <name type="scientific">Anguilla anguilla</name>
    <name type="common">European freshwater eel</name>
    <name type="synonym">Muraena anguilla</name>
    <dbReference type="NCBI Taxonomy" id="7936"/>
    <lineage>
        <taxon>Eukaryota</taxon>
        <taxon>Metazoa</taxon>
        <taxon>Chordata</taxon>
        <taxon>Craniata</taxon>
        <taxon>Vertebrata</taxon>
        <taxon>Euteleostomi</taxon>
        <taxon>Actinopterygii</taxon>
        <taxon>Neopterygii</taxon>
        <taxon>Teleostei</taxon>
        <taxon>Anguilliformes</taxon>
        <taxon>Anguillidae</taxon>
        <taxon>Anguilla</taxon>
    </lineage>
</organism>
<evidence type="ECO:0000313" key="1">
    <source>
        <dbReference type="EMBL" id="JAH16619.1"/>
    </source>
</evidence>
<proteinExistence type="predicted"/>